<evidence type="ECO:0000313" key="1">
    <source>
        <dbReference type="EMBL" id="HJE22879.1"/>
    </source>
</evidence>
<dbReference type="AlphaFoldDB" id="A0A921E0B2"/>
<name>A0A921E0B2_9HYPH</name>
<comment type="caution">
    <text evidence="1">The sequence shown here is derived from an EMBL/GenBank/DDBJ whole genome shotgun (WGS) entry which is preliminary data.</text>
</comment>
<organism evidence="1 2">
    <name type="scientific">Methylorubrum populi</name>
    <dbReference type="NCBI Taxonomy" id="223967"/>
    <lineage>
        <taxon>Bacteria</taxon>
        <taxon>Pseudomonadati</taxon>
        <taxon>Pseudomonadota</taxon>
        <taxon>Alphaproteobacteria</taxon>
        <taxon>Hyphomicrobiales</taxon>
        <taxon>Methylobacteriaceae</taxon>
        <taxon>Methylorubrum</taxon>
    </lineage>
</organism>
<dbReference type="EMBL" id="DYYG01000013">
    <property type="protein sequence ID" value="HJE22879.1"/>
    <property type="molecule type" value="Genomic_DNA"/>
</dbReference>
<evidence type="ECO:0000313" key="2">
    <source>
        <dbReference type="Proteomes" id="UP000742631"/>
    </source>
</evidence>
<proteinExistence type="predicted"/>
<gene>
    <name evidence="1" type="ORF">K8W01_04405</name>
</gene>
<accession>A0A921E0B2</accession>
<sequence>MIHCIRFANVAAHLVHHGFEDLGEAGDAHVFENRARPGGLPEYCSIHRPNPRGLVTEMSVDEAFYEAGVPMPNPSFDTEWCD</sequence>
<protein>
    <submittedName>
        <fullName evidence="1">Uncharacterized protein</fullName>
    </submittedName>
</protein>
<reference evidence="1" key="1">
    <citation type="journal article" date="2021" name="PeerJ">
        <title>Extensive microbial diversity within the chicken gut microbiome revealed by metagenomics and culture.</title>
        <authorList>
            <person name="Gilroy R."/>
            <person name="Ravi A."/>
            <person name="Getino M."/>
            <person name="Pursley I."/>
            <person name="Horton D.L."/>
            <person name="Alikhan N.F."/>
            <person name="Baker D."/>
            <person name="Gharbi K."/>
            <person name="Hall N."/>
            <person name="Watson M."/>
            <person name="Adriaenssens E.M."/>
            <person name="Foster-Nyarko E."/>
            <person name="Jarju S."/>
            <person name="Secka A."/>
            <person name="Antonio M."/>
            <person name="Oren A."/>
            <person name="Chaudhuri R.R."/>
            <person name="La Ragione R."/>
            <person name="Hildebrand F."/>
            <person name="Pallen M.J."/>
        </authorList>
    </citation>
    <scope>NUCLEOTIDE SEQUENCE</scope>
    <source>
        <strain evidence="1">316</strain>
    </source>
</reference>
<dbReference type="Proteomes" id="UP000742631">
    <property type="component" value="Unassembled WGS sequence"/>
</dbReference>
<reference evidence="1" key="2">
    <citation type="submission" date="2021-09" db="EMBL/GenBank/DDBJ databases">
        <authorList>
            <person name="Gilroy R."/>
        </authorList>
    </citation>
    <scope>NUCLEOTIDE SEQUENCE</scope>
    <source>
        <strain evidence="1">316</strain>
    </source>
</reference>